<keyword evidence="2" id="KW-1185">Reference proteome</keyword>
<evidence type="ECO:0008006" key="3">
    <source>
        <dbReference type="Google" id="ProtNLM"/>
    </source>
</evidence>
<comment type="caution">
    <text evidence="1">The sequence shown here is derived from an EMBL/GenBank/DDBJ whole genome shotgun (WGS) entry which is preliminary data.</text>
</comment>
<gene>
    <name evidence="1" type="ORF">ACFOU2_21970</name>
</gene>
<organism evidence="1 2">
    <name type="scientific">Bacillus songklensis</name>
    <dbReference type="NCBI Taxonomy" id="1069116"/>
    <lineage>
        <taxon>Bacteria</taxon>
        <taxon>Bacillati</taxon>
        <taxon>Bacillota</taxon>
        <taxon>Bacilli</taxon>
        <taxon>Bacillales</taxon>
        <taxon>Bacillaceae</taxon>
        <taxon>Bacillus</taxon>
    </lineage>
</organism>
<dbReference type="Proteomes" id="UP001595752">
    <property type="component" value="Unassembled WGS sequence"/>
</dbReference>
<proteinExistence type="predicted"/>
<accession>A0ABV8B750</accession>
<dbReference type="RefSeq" id="WP_377918369.1">
    <property type="nucleotide sequence ID" value="NZ_JBHRZT010000072.1"/>
</dbReference>
<reference evidence="2" key="1">
    <citation type="journal article" date="2019" name="Int. J. Syst. Evol. Microbiol.">
        <title>The Global Catalogue of Microorganisms (GCM) 10K type strain sequencing project: providing services to taxonomists for standard genome sequencing and annotation.</title>
        <authorList>
            <consortium name="The Broad Institute Genomics Platform"/>
            <consortium name="The Broad Institute Genome Sequencing Center for Infectious Disease"/>
            <person name="Wu L."/>
            <person name="Ma J."/>
        </authorList>
    </citation>
    <scope>NUCLEOTIDE SEQUENCE [LARGE SCALE GENOMIC DNA]</scope>
    <source>
        <strain evidence="2">CCUG 61889</strain>
    </source>
</reference>
<name>A0ABV8B750_9BACI</name>
<dbReference type="EMBL" id="JBHRZT010000072">
    <property type="protein sequence ID" value="MFC3885998.1"/>
    <property type="molecule type" value="Genomic_DNA"/>
</dbReference>
<protein>
    <recommendedName>
        <fullName evidence="3">Nucleic acid-binding protein</fullName>
    </recommendedName>
</protein>
<evidence type="ECO:0000313" key="2">
    <source>
        <dbReference type="Proteomes" id="UP001595752"/>
    </source>
</evidence>
<evidence type="ECO:0000313" key="1">
    <source>
        <dbReference type="EMBL" id="MFC3885998.1"/>
    </source>
</evidence>
<sequence>MDKVCGKCNTKLIKAHIKGLHGEFGVSKKSSGIFVGFSYSKASPYVCPNCGYVEFYLEEKELEKFNNEQ</sequence>